<comment type="caution">
    <text evidence="2">The sequence shown here is derived from an EMBL/GenBank/DDBJ whole genome shotgun (WGS) entry which is preliminary data.</text>
</comment>
<evidence type="ECO:0000313" key="2">
    <source>
        <dbReference type="EMBL" id="KAF2727912.1"/>
    </source>
</evidence>
<dbReference type="Proteomes" id="UP000799444">
    <property type="component" value="Unassembled WGS sequence"/>
</dbReference>
<accession>A0A9P4QNB8</accession>
<keyword evidence="3" id="KW-1185">Reference proteome</keyword>
<name>A0A9P4QNB8_9PLEO</name>
<feature type="non-terminal residue" evidence="2">
    <location>
        <position position="229"/>
    </location>
</feature>
<dbReference type="InterPro" id="IPR052895">
    <property type="entry name" value="HetReg/Transcr_Mod"/>
</dbReference>
<organism evidence="2 3">
    <name type="scientific">Polyplosphaeria fusca</name>
    <dbReference type="NCBI Taxonomy" id="682080"/>
    <lineage>
        <taxon>Eukaryota</taxon>
        <taxon>Fungi</taxon>
        <taxon>Dikarya</taxon>
        <taxon>Ascomycota</taxon>
        <taxon>Pezizomycotina</taxon>
        <taxon>Dothideomycetes</taxon>
        <taxon>Pleosporomycetidae</taxon>
        <taxon>Pleosporales</taxon>
        <taxon>Tetraplosphaeriaceae</taxon>
        <taxon>Polyplosphaeria</taxon>
    </lineage>
</organism>
<sequence>MTTRFEYQPLCQSKCEIRLLKLLPSATNDGLIPACHVFHSSLSEDPKFVALSYVWGDAIDSRVILLEDRPIRVTKNLYEAMMALRPVKRPMIVWIDSLCINQSDYSEKSWQVGLMANIYRHACKVVAWLGTAADDSEQIMDYLNSLGAKAEACGMHGYPQLYQKVWQELALNTPAAHGTSPTVTTTTAADRTTVPRASLQDLFYSISGWHNQDNLLPVAGIQRLFTRPW</sequence>
<protein>
    <submittedName>
        <fullName evidence="2">Heterokaryon incompatibility protein</fullName>
    </submittedName>
</protein>
<dbReference type="OrthoDB" id="2157530at2759"/>
<dbReference type="Pfam" id="PF06985">
    <property type="entry name" value="HET"/>
    <property type="match status" value="1"/>
</dbReference>
<reference evidence="2" key="1">
    <citation type="journal article" date="2020" name="Stud. Mycol.">
        <title>101 Dothideomycetes genomes: a test case for predicting lifestyles and emergence of pathogens.</title>
        <authorList>
            <person name="Haridas S."/>
            <person name="Albert R."/>
            <person name="Binder M."/>
            <person name="Bloem J."/>
            <person name="Labutti K."/>
            <person name="Salamov A."/>
            <person name="Andreopoulos B."/>
            <person name="Baker S."/>
            <person name="Barry K."/>
            <person name="Bills G."/>
            <person name="Bluhm B."/>
            <person name="Cannon C."/>
            <person name="Castanera R."/>
            <person name="Culley D."/>
            <person name="Daum C."/>
            <person name="Ezra D."/>
            <person name="Gonzalez J."/>
            <person name="Henrissat B."/>
            <person name="Kuo A."/>
            <person name="Liang C."/>
            <person name="Lipzen A."/>
            <person name="Lutzoni F."/>
            <person name="Magnuson J."/>
            <person name="Mondo S."/>
            <person name="Nolan M."/>
            <person name="Ohm R."/>
            <person name="Pangilinan J."/>
            <person name="Park H.-J."/>
            <person name="Ramirez L."/>
            <person name="Alfaro M."/>
            <person name="Sun H."/>
            <person name="Tritt A."/>
            <person name="Yoshinaga Y."/>
            <person name="Zwiers L.-H."/>
            <person name="Turgeon B."/>
            <person name="Goodwin S."/>
            <person name="Spatafora J."/>
            <person name="Crous P."/>
            <person name="Grigoriev I."/>
        </authorList>
    </citation>
    <scope>NUCLEOTIDE SEQUENCE</scope>
    <source>
        <strain evidence="2">CBS 125425</strain>
    </source>
</reference>
<dbReference type="EMBL" id="ML996305">
    <property type="protein sequence ID" value="KAF2727912.1"/>
    <property type="molecule type" value="Genomic_DNA"/>
</dbReference>
<proteinExistence type="predicted"/>
<dbReference type="AlphaFoldDB" id="A0A9P4QNB8"/>
<evidence type="ECO:0000313" key="3">
    <source>
        <dbReference type="Proteomes" id="UP000799444"/>
    </source>
</evidence>
<dbReference type="InterPro" id="IPR010730">
    <property type="entry name" value="HET"/>
</dbReference>
<gene>
    <name evidence="2" type="ORF">EJ04DRAFT_478260</name>
</gene>
<dbReference type="PANTHER" id="PTHR24148:SF73">
    <property type="entry name" value="HET DOMAIN PROTEIN (AFU_ORTHOLOGUE AFUA_8G01020)"/>
    <property type="match status" value="1"/>
</dbReference>
<feature type="domain" description="Heterokaryon incompatibility" evidence="1">
    <location>
        <begin position="48"/>
        <end position="149"/>
    </location>
</feature>
<evidence type="ECO:0000259" key="1">
    <source>
        <dbReference type="Pfam" id="PF06985"/>
    </source>
</evidence>
<dbReference type="PANTHER" id="PTHR24148">
    <property type="entry name" value="ANKYRIN REPEAT DOMAIN-CONTAINING PROTEIN 39 HOMOLOG-RELATED"/>
    <property type="match status" value="1"/>
</dbReference>